<dbReference type="HOGENOM" id="CLU_1283972_0_0_1"/>
<evidence type="ECO:0000256" key="1">
    <source>
        <dbReference type="ARBA" id="ARBA00004141"/>
    </source>
</evidence>
<accession>F8MFT2</accession>
<keyword evidence="5 6" id="KW-0472">Membrane</keyword>
<comment type="similarity">
    <text evidence="2">Belongs to the IFI6/IFI27 family.</text>
</comment>
<sequence length="221" mass="23677">MTVKVHAGEWVSHTLRISPVILMRIIEEAKKHASKVTFSSVFHGTGIPKLSDYQPGVGKEGADGKSVPITPQDWSTLVLPWLESAGVLTEDIRKQYEEARVWAAEHPLEATLLVLVVSGVLIVLVAYPHLLYKPILKAIGFTSKGVSKNTIASAVQSWIGNIAKGSTFACIQSKTMGGVGAFTLAPWIYTGVLGSTAACVRAGLGIMRPSPGERHPLKAKL</sequence>
<dbReference type="KEGG" id="nte:NEUTE1DRAFT116476"/>
<evidence type="ECO:0000256" key="2">
    <source>
        <dbReference type="ARBA" id="ARBA00007262"/>
    </source>
</evidence>
<dbReference type="InterPro" id="IPR038213">
    <property type="entry name" value="IFI6/IFI27-like_sf"/>
</dbReference>
<dbReference type="RefSeq" id="XP_009849557.1">
    <property type="nucleotide sequence ID" value="XM_009851255.1"/>
</dbReference>
<proteinExistence type="inferred from homology"/>
<evidence type="ECO:0000313" key="8">
    <source>
        <dbReference type="Proteomes" id="UP000008065"/>
    </source>
</evidence>
<evidence type="ECO:0000256" key="5">
    <source>
        <dbReference type="ARBA" id="ARBA00023136"/>
    </source>
</evidence>
<evidence type="ECO:0000256" key="4">
    <source>
        <dbReference type="ARBA" id="ARBA00022989"/>
    </source>
</evidence>
<feature type="transmembrane region" description="Helical" evidence="6">
    <location>
        <begin position="110"/>
        <end position="132"/>
    </location>
</feature>
<dbReference type="InterPro" id="IPR009311">
    <property type="entry name" value="IFI6/IFI27-like"/>
</dbReference>
<dbReference type="AlphaFoldDB" id="F8MFT2"/>
<dbReference type="GeneID" id="20823043"/>
<dbReference type="Pfam" id="PF06140">
    <property type="entry name" value="Ifi-6-16"/>
    <property type="match status" value="1"/>
</dbReference>
<organism evidence="7 8">
    <name type="scientific">Neurospora tetrasperma (strain FGSC 2508 / ATCC MYA-4615 / P0657)</name>
    <dbReference type="NCBI Taxonomy" id="510951"/>
    <lineage>
        <taxon>Eukaryota</taxon>
        <taxon>Fungi</taxon>
        <taxon>Dikarya</taxon>
        <taxon>Ascomycota</taxon>
        <taxon>Pezizomycotina</taxon>
        <taxon>Sordariomycetes</taxon>
        <taxon>Sordariomycetidae</taxon>
        <taxon>Sordariales</taxon>
        <taxon>Sordariaceae</taxon>
        <taxon>Neurospora</taxon>
    </lineage>
</organism>
<dbReference type="Proteomes" id="UP000008065">
    <property type="component" value="Unassembled WGS sequence"/>
</dbReference>
<evidence type="ECO:0000256" key="3">
    <source>
        <dbReference type="ARBA" id="ARBA00022692"/>
    </source>
</evidence>
<dbReference type="EMBL" id="GL891303">
    <property type="protein sequence ID" value="EGO59308.1"/>
    <property type="molecule type" value="Genomic_DNA"/>
</dbReference>
<dbReference type="Gene3D" id="6.10.110.10">
    <property type="match status" value="1"/>
</dbReference>
<reference evidence="8" key="1">
    <citation type="journal article" date="2011" name="Genetics">
        <title>Massive changes in genome architecture accompany the transition to self-fertility in the filamentous fungus Neurospora tetrasperma.</title>
        <authorList>
            <person name="Ellison C.E."/>
            <person name="Stajich J.E."/>
            <person name="Jacobson D.J."/>
            <person name="Natvig D.O."/>
            <person name="Lapidus A."/>
            <person name="Foster B."/>
            <person name="Aerts A."/>
            <person name="Riley R."/>
            <person name="Lindquist E.A."/>
            <person name="Grigoriev I.V."/>
            <person name="Taylor J.W."/>
        </authorList>
    </citation>
    <scope>NUCLEOTIDE SEQUENCE [LARGE SCALE GENOMIC DNA]</scope>
    <source>
        <strain evidence="8">FGSC 2508 / P0657</strain>
    </source>
</reference>
<evidence type="ECO:0000313" key="7">
    <source>
        <dbReference type="EMBL" id="EGO59308.1"/>
    </source>
</evidence>
<keyword evidence="3 6" id="KW-0812">Transmembrane</keyword>
<name>F8MFT2_NEUT8</name>
<evidence type="ECO:0000256" key="6">
    <source>
        <dbReference type="SAM" id="Phobius"/>
    </source>
</evidence>
<gene>
    <name evidence="7" type="ORF">NEUTE1DRAFT_116476</name>
</gene>
<keyword evidence="8" id="KW-1185">Reference proteome</keyword>
<dbReference type="OrthoDB" id="440424at2759"/>
<protein>
    <submittedName>
        <fullName evidence="7">Uncharacterized protein</fullName>
    </submittedName>
</protein>
<dbReference type="VEuPathDB" id="FungiDB:NEUTE1DRAFT_116476"/>
<dbReference type="PANTHER" id="PTHR16932:SF18">
    <property type="entry name" value="INTERFERON, ALPHA-INDUCIBLE PROTEIN 27-LIKE 2"/>
    <property type="match status" value="1"/>
</dbReference>
<comment type="subcellular location">
    <subcellularLocation>
        <location evidence="1">Membrane</location>
        <topology evidence="1">Multi-pass membrane protein</topology>
    </subcellularLocation>
</comment>
<dbReference type="PANTHER" id="PTHR16932">
    <property type="entry name" value="INTERFERON ALPHA-INDUCIBLE PROTEIN 27"/>
    <property type="match status" value="1"/>
</dbReference>
<keyword evidence="4 6" id="KW-1133">Transmembrane helix</keyword>
<dbReference type="GO" id="GO:0016020">
    <property type="term" value="C:membrane"/>
    <property type="evidence" value="ECO:0007669"/>
    <property type="project" value="UniProtKB-SubCell"/>
</dbReference>